<keyword evidence="2" id="KW-0813">Transport</keyword>
<feature type="transmembrane region" description="Helical" evidence="8">
    <location>
        <begin position="581"/>
        <end position="605"/>
    </location>
</feature>
<keyword evidence="6 8" id="KW-0472">Membrane</keyword>
<feature type="region of interest" description="Disordered" evidence="7">
    <location>
        <begin position="1221"/>
        <end position="1243"/>
    </location>
</feature>
<dbReference type="GO" id="GO:0003254">
    <property type="term" value="P:regulation of membrane depolarization"/>
    <property type="evidence" value="ECO:0007669"/>
    <property type="project" value="TreeGrafter"/>
</dbReference>
<dbReference type="GO" id="GO:0035725">
    <property type="term" value="P:sodium ion transmembrane transport"/>
    <property type="evidence" value="ECO:0007669"/>
    <property type="project" value="TreeGrafter"/>
</dbReference>
<evidence type="ECO:0000256" key="1">
    <source>
        <dbReference type="ARBA" id="ARBA00004141"/>
    </source>
</evidence>
<feature type="transmembrane region" description="Helical" evidence="8">
    <location>
        <begin position="550"/>
        <end position="569"/>
    </location>
</feature>
<dbReference type="InterPro" id="IPR014710">
    <property type="entry name" value="RmlC-like_jellyroll"/>
</dbReference>
<dbReference type="InterPro" id="IPR000595">
    <property type="entry name" value="cNMP-bd_dom"/>
</dbReference>
<evidence type="ECO:0000256" key="7">
    <source>
        <dbReference type="SAM" id="MobiDB-lite"/>
    </source>
</evidence>
<dbReference type="Proteomes" id="UP000009168">
    <property type="component" value="Unassembled WGS sequence"/>
</dbReference>
<dbReference type="InParanoid" id="I7MFZ5"/>
<dbReference type="InterPro" id="IPR005821">
    <property type="entry name" value="Ion_trans_dom"/>
</dbReference>
<dbReference type="PANTHER" id="PTHR45689:SF5">
    <property type="entry name" value="I[[H]] CHANNEL, ISOFORM E"/>
    <property type="match status" value="1"/>
</dbReference>
<sequence length="1243" mass="145922">MEENHSKNQKSKQQSSNQINSIINNFHQLPHQDQKNNISLKQIYVDQGRHSSNLNSPKIQKEYKMIDNEENYVSVISLNERQDLSDISQYLTRSQQDLFYYTSDRTAVSGIQPLNSTIYPKINLYGKQEENSKFEHFNDEQISVRQSFFQNADNKDVQNRLSISFGANSEVQNENFNNTEKRLSKSKKNNPSFNSDKKNDRRRSSNLQLQQQMLKFEQSLQKIIQDKSNKQIELKDDEVSREVSDLEMSQRLQKKTTLQQSQDSAQNGDLHQNTLNIQKLKKKEEKMRNQFVIRVKHFQRFLKNMKNLSQSFKFRTMSLDQKQKFNDLSFFQSKKKQLTMAIDGQQIISKAFSKVFSKLINFIPVFNPLNSAIIIFELVVIVILVTQMLVLPLADSFDIDFFEIRVCQIIFYTIPAIIFTVAVFIKLNTGFFKENIVVSNRKKILRNYYKTGGLVIDIITIFSIIITQFTQNSYVYIFFLIRLYQIQNSLSKVDTKFSLSQRVPHSFEILKLVFLVLMLAHMNGCIFNYVAKNLDESWITKNNLKNSDWYVRYINSVYFSFITMVTVGYGDITPVSLQEKVFVIFMVVYSCGAFGYIVSSIGNIFTERAQIKAKYKSQLVDIIHYMRTRNIDQAIQSQVFQYLHYLEQMDHYNHQKGEQIVQKLSPYLQSQINMNSYYPFLNKTNIFKLNFKNSILVNSSLKMKELTFGPGQIIFNENDCDNRIFYILKGEVQLSYNNHNICVKDENDNCFGISEFFSGEARSLQAKSKTVSQILYLELNQFIEVLKEDPLEYEKFCCIKEQITESRTVVDQACYFCKQFNHAYDKCPFFTIKNQRQLFIERSKISINQTRQQHYRKKKLKFSSVVENGQVRLHLKAIRLNYINNQVIDKHQMIQLVANTIQMETDFDFYKKYDAFYLKCIDDQEFQTVLVPFDKIFEEFYTEDESCDDEQEVNDNLNPGTNMQKKLSRSSIQGSDNFLEEQKISSQTSIVSSPNQQPKKSLHQITQMVTQNSSNINSNSTVMNDKASIFKDTITTMMSKKTTFPRQQTTKRLSNLSHCQNQNTSRSSQKIQDDNLLKYIINLISQSQAKNGEYQVEMQSQIQGDDFFIIPDFDKMHEFIRFFPKNNYSYVIEQYNKQTVKKQRVIIKRRKRSIKKNTIIQSPGMRKNRSQNRQNTVSNNLQNQSFSSIIVNDQQSISYVQNNNQMLNSVDFSNQASEKQSESKFSYYKQPEMPKSSFFKQQQ</sequence>
<dbReference type="RefSeq" id="XP_001032275.2">
    <property type="nucleotide sequence ID" value="XM_001032275.2"/>
</dbReference>
<dbReference type="Gene3D" id="1.10.287.70">
    <property type="match status" value="1"/>
</dbReference>
<feature type="domain" description="Cyclic nucleotide-binding" evidence="9">
    <location>
        <begin position="703"/>
        <end position="786"/>
    </location>
</feature>
<dbReference type="InterPro" id="IPR051413">
    <property type="entry name" value="K/Na_HCN_channel"/>
</dbReference>
<dbReference type="Pfam" id="PF00027">
    <property type="entry name" value="cNMP_binding"/>
    <property type="match status" value="1"/>
</dbReference>
<feature type="transmembrane region" description="Helical" evidence="8">
    <location>
        <begin position="448"/>
        <end position="467"/>
    </location>
</feature>
<proteinExistence type="predicted"/>
<dbReference type="Gene3D" id="2.60.120.10">
    <property type="entry name" value="Jelly Rolls"/>
    <property type="match status" value="1"/>
</dbReference>
<feature type="region of interest" description="Disordered" evidence="7">
    <location>
        <begin position="235"/>
        <end position="274"/>
    </location>
</feature>
<keyword evidence="4 8" id="KW-1133">Transmembrane helix</keyword>
<keyword evidence="11" id="KW-1185">Reference proteome</keyword>
<evidence type="ECO:0000313" key="10">
    <source>
        <dbReference type="EMBL" id="EAR84612.2"/>
    </source>
</evidence>
<feature type="transmembrane region" description="Helical" evidence="8">
    <location>
        <begin position="359"/>
        <end position="389"/>
    </location>
</feature>
<reference evidence="11" key="1">
    <citation type="journal article" date="2006" name="PLoS Biol.">
        <title>Macronuclear genome sequence of the ciliate Tetrahymena thermophila, a model eukaryote.</title>
        <authorList>
            <person name="Eisen J.A."/>
            <person name="Coyne R.S."/>
            <person name="Wu M."/>
            <person name="Wu D."/>
            <person name="Thiagarajan M."/>
            <person name="Wortman J.R."/>
            <person name="Badger J.H."/>
            <person name="Ren Q."/>
            <person name="Amedeo P."/>
            <person name="Jones K.M."/>
            <person name="Tallon L.J."/>
            <person name="Delcher A.L."/>
            <person name="Salzberg S.L."/>
            <person name="Silva J.C."/>
            <person name="Haas B.J."/>
            <person name="Majoros W.H."/>
            <person name="Farzad M."/>
            <person name="Carlton J.M."/>
            <person name="Smith R.K. Jr."/>
            <person name="Garg J."/>
            <person name="Pearlman R.E."/>
            <person name="Karrer K.M."/>
            <person name="Sun L."/>
            <person name="Manning G."/>
            <person name="Elde N.C."/>
            <person name="Turkewitz A.P."/>
            <person name="Asai D.J."/>
            <person name="Wilkes D.E."/>
            <person name="Wang Y."/>
            <person name="Cai H."/>
            <person name="Collins K."/>
            <person name="Stewart B.A."/>
            <person name="Lee S.R."/>
            <person name="Wilamowska K."/>
            <person name="Weinberg Z."/>
            <person name="Ruzzo W.L."/>
            <person name="Wloga D."/>
            <person name="Gaertig J."/>
            <person name="Frankel J."/>
            <person name="Tsao C.-C."/>
            <person name="Gorovsky M.A."/>
            <person name="Keeling P.J."/>
            <person name="Waller R.F."/>
            <person name="Patron N.J."/>
            <person name="Cherry J.M."/>
            <person name="Stover N.A."/>
            <person name="Krieger C.J."/>
            <person name="del Toro C."/>
            <person name="Ryder H.F."/>
            <person name="Williamson S.C."/>
            <person name="Barbeau R.A."/>
            <person name="Hamilton E.P."/>
            <person name="Orias E."/>
        </authorList>
    </citation>
    <scope>NUCLEOTIDE SEQUENCE [LARGE SCALE GENOMIC DNA]</scope>
    <source>
        <strain evidence="11">SB210</strain>
    </source>
</reference>
<evidence type="ECO:0000256" key="4">
    <source>
        <dbReference type="ARBA" id="ARBA00022989"/>
    </source>
</evidence>
<dbReference type="EMBL" id="GG662698">
    <property type="protein sequence ID" value="EAR84612.2"/>
    <property type="molecule type" value="Genomic_DNA"/>
</dbReference>
<evidence type="ECO:0000256" key="3">
    <source>
        <dbReference type="ARBA" id="ARBA00022692"/>
    </source>
</evidence>
<dbReference type="SUPFAM" id="SSF81324">
    <property type="entry name" value="Voltage-gated potassium channels"/>
    <property type="match status" value="1"/>
</dbReference>
<name>I7MFZ5_TETTS</name>
<feature type="compositionally biased region" description="Polar residues" evidence="7">
    <location>
        <begin position="255"/>
        <end position="274"/>
    </location>
</feature>
<feature type="transmembrane region" description="Helical" evidence="8">
    <location>
        <begin position="409"/>
        <end position="427"/>
    </location>
</feature>
<dbReference type="GO" id="GO:0098855">
    <property type="term" value="C:HCN channel complex"/>
    <property type="evidence" value="ECO:0007669"/>
    <property type="project" value="TreeGrafter"/>
</dbReference>
<dbReference type="Pfam" id="PF00520">
    <property type="entry name" value="Ion_trans"/>
    <property type="match status" value="1"/>
</dbReference>
<accession>I7MFZ5</accession>
<feature type="transmembrane region" description="Helical" evidence="8">
    <location>
        <begin position="512"/>
        <end position="530"/>
    </location>
</feature>
<dbReference type="SMART" id="SM00100">
    <property type="entry name" value="cNMP"/>
    <property type="match status" value="1"/>
</dbReference>
<dbReference type="GO" id="GO:0005249">
    <property type="term" value="F:voltage-gated potassium channel activity"/>
    <property type="evidence" value="ECO:0007669"/>
    <property type="project" value="TreeGrafter"/>
</dbReference>
<evidence type="ECO:0000256" key="8">
    <source>
        <dbReference type="SAM" id="Phobius"/>
    </source>
</evidence>
<feature type="compositionally biased region" description="Basic and acidic residues" evidence="7">
    <location>
        <begin position="235"/>
        <end position="244"/>
    </location>
</feature>
<comment type="subcellular location">
    <subcellularLocation>
        <location evidence="1">Membrane</location>
        <topology evidence="1">Multi-pass membrane protein</topology>
    </subcellularLocation>
</comment>
<dbReference type="AlphaFoldDB" id="I7MFZ5"/>
<dbReference type="PROSITE" id="PS50042">
    <property type="entry name" value="CNMP_BINDING_3"/>
    <property type="match status" value="1"/>
</dbReference>
<evidence type="ECO:0000256" key="2">
    <source>
        <dbReference type="ARBA" id="ARBA00022448"/>
    </source>
</evidence>
<dbReference type="CDD" id="cd00038">
    <property type="entry name" value="CAP_ED"/>
    <property type="match status" value="1"/>
</dbReference>
<dbReference type="KEGG" id="tet:TTHERM_00648810"/>
<dbReference type="PANTHER" id="PTHR45689">
    <property type="entry name" value="I[[H]] CHANNEL, ISOFORM E"/>
    <property type="match status" value="1"/>
</dbReference>
<evidence type="ECO:0000256" key="5">
    <source>
        <dbReference type="ARBA" id="ARBA00023065"/>
    </source>
</evidence>
<keyword evidence="5" id="KW-0406">Ion transport</keyword>
<dbReference type="SUPFAM" id="SSF51206">
    <property type="entry name" value="cAMP-binding domain-like"/>
    <property type="match status" value="1"/>
</dbReference>
<dbReference type="eggNOG" id="KOG0500">
    <property type="taxonomic scope" value="Eukaryota"/>
</dbReference>
<feature type="region of interest" description="Disordered" evidence="7">
    <location>
        <begin position="176"/>
        <end position="206"/>
    </location>
</feature>
<evidence type="ECO:0000259" key="9">
    <source>
        <dbReference type="PROSITE" id="PS50042"/>
    </source>
</evidence>
<dbReference type="Gene3D" id="1.10.287.630">
    <property type="entry name" value="Helix hairpin bin"/>
    <property type="match status" value="1"/>
</dbReference>
<keyword evidence="3 8" id="KW-0812">Transmembrane</keyword>
<protein>
    <submittedName>
        <fullName evidence="10">Cation channel family protein</fullName>
    </submittedName>
</protein>
<evidence type="ECO:0000313" key="11">
    <source>
        <dbReference type="Proteomes" id="UP000009168"/>
    </source>
</evidence>
<feature type="region of interest" description="Disordered" evidence="7">
    <location>
        <begin position="1156"/>
        <end position="1175"/>
    </location>
</feature>
<dbReference type="InterPro" id="IPR018490">
    <property type="entry name" value="cNMP-bd_dom_sf"/>
</dbReference>
<dbReference type="OrthoDB" id="297496at2759"/>
<dbReference type="GeneID" id="7840215"/>
<organism evidence="10 11">
    <name type="scientific">Tetrahymena thermophila (strain SB210)</name>
    <dbReference type="NCBI Taxonomy" id="312017"/>
    <lineage>
        <taxon>Eukaryota</taxon>
        <taxon>Sar</taxon>
        <taxon>Alveolata</taxon>
        <taxon>Ciliophora</taxon>
        <taxon>Intramacronucleata</taxon>
        <taxon>Oligohymenophorea</taxon>
        <taxon>Hymenostomatida</taxon>
        <taxon>Tetrahymenina</taxon>
        <taxon>Tetrahymenidae</taxon>
        <taxon>Tetrahymena</taxon>
    </lineage>
</organism>
<evidence type="ECO:0000256" key="6">
    <source>
        <dbReference type="ARBA" id="ARBA00023136"/>
    </source>
</evidence>
<gene>
    <name evidence="10" type="ORF">TTHERM_00648810</name>
</gene>